<dbReference type="EMBL" id="OX459121">
    <property type="protein sequence ID" value="CAI9104031.1"/>
    <property type="molecule type" value="Genomic_DNA"/>
</dbReference>
<feature type="transmembrane region" description="Helical" evidence="7">
    <location>
        <begin position="153"/>
        <end position="173"/>
    </location>
</feature>
<evidence type="ECO:0000256" key="2">
    <source>
        <dbReference type="ARBA" id="ARBA00006779"/>
    </source>
</evidence>
<comment type="similarity">
    <text evidence="2">Belongs to the plant tobamovirus multiplication TOM1 protein family.</text>
</comment>
<keyword evidence="5 7" id="KW-1133">Transmembrane helix</keyword>
<evidence type="ECO:0000256" key="6">
    <source>
        <dbReference type="ARBA" id="ARBA00023136"/>
    </source>
</evidence>
<feature type="transmembrane region" description="Helical" evidence="7">
    <location>
        <begin position="185"/>
        <end position="209"/>
    </location>
</feature>
<reference evidence="9" key="1">
    <citation type="submission" date="2023-03" db="EMBL/GenBank/DDBJ databases">
        <authorList>
            <person name="Julca I."/>
        </authorList>
    </citation>
    <scope>NUCLEOTIDE SEQUENCE</scope>
</reference>
<evidence type="ECO:0000256" key="7">
    <source>
        <dbReference type="SAM" id="Phobius"/>
    </source>
</evidence>
<evidence type="ECO:0000313" key="10">
    <source>
        <dbReference type="Proteomes" id="UP001161247"/>
    </source>
</evidence>
<accession>A0AAV1D9S3</accession>
<feature type="transmembrane region" description="Helical" evidence="7">
    <location>
        <begin position="122"/>
        <end position="141"/>
    </location>
</feature>
<evidence type="ECO:0000259" key="8">
    <source>
        <dbReference type="Pfam" id="PF06454"/>
    </source>
</evidence>
<dbReference type="PANTHER" id="PTHR31142:SF22">
    <property type="entry name" value="TOBAMOVIRUS MULTIPLICATION PROTEIN 1-LIKE"/>
    <property type="match status" value="1"/>
</dbReference>
<sequence>MGSMLKLKRFMFEDGNNYDFDSRGGGGIGNFVWWNDIQESEKGQQGIYYTLAASYALLSLIALLQLIRIHLRVPEYGWTTQKVFHLMNFIVTGLRAMLFGFYHSVFTIRPKVIEMMLLELPGLLFFSTYTLLVLFWAEIYHQARSLPIDKLRPAYFIINGVIYFVQVCIWISIRLSHSPTAIKFARLFLSVLSFSAALGFMVYGGRLFVMLRRFPIESRGRRKKLQEVGYVTGICCTCFLIRCLVVALSAFNEKVDVDVLDHPVLNLFYYMIVEVVPCAMVLFILRKLPPRRVSDQYQSIQ</sequence>
<dbReference type="PANTHER" id="PTHR31142">
    <property type="entry name" value="TOBAMOVIRUS MULTIPLICATION PROTEIN 1-LIKE ISOFORM X1"/>
    <property type="match status" value="1"/>
</dbReference>
<keyword evidence="3" id="KW-0926">Vacuole</keyword>
<dbReference type="Proteomes" id="UP001161247">
    <property type="component" value="Chromosome 4"/>
</dbReference>
<keyword evidence="10" id="KW-1185">Reference proteome</keyword>
<feature type="transmembrane region" description="Helical" evidence="7">
    <location>
        <begin position="83"/>
        <end position="102"/>
    </location>
</feature>
<dbReference type="InterPro" id="IPR040226">
    <property type="entry name" value="THH1/TOM1/TOM3"/>
</dbReference>
<dbReference type="AlphaFoldDB" id="A0AAV1D9S3"/>
<gene>
    <name evidence="9" type="ORF">OLC1_LOCUS13050</name>
</gene>
<name>A0AAV1D9S3_OLDCO</name>
<feature type="transmembrane region" description="Helical" evidence="7">
    <location>
        <begin position="47"/>
        <end position="71"/>
    </location>
</feature>
<dbReference type="InterPro" id="IPR009457">
    <property type="entry name" value="THH1/TOM1/TOM3_dom"/>
</dbReference>
<evidence type="ECO:0000256" key="4">
    <source>
        <dbReference type="ARBA" id="ARBA00022692"/>
    </source>
</evidence>
<feature type="transmembrane region" description="Helical" evidence="7">
    <location>
        <begin position="267"/>
        <end position="285"/>
    </location>
</feature>
<feature type="transmembrane region" description="Helical" evidence="7">
    <location>
        <begin position="230"/>
        <end position="251"/>
    </location>
</feature>
<protein>
    <submittedName>
        <fullName evidence="9">OLC1v1002639C2</fullName>
    </submittedName>
</protein>
<dbReference type="GO" id="GO:0005774">
    <property type="term" value="C:vacuolar membrane"/>
    <property type="evidence" value="ECO:0007669"/>
    <property type="project" value="UniProtKB-SubCell"/>
</dbReference>
<proteinExistence type="inferred from homology"/>
<keyword evidence="4 7" id="KW-0812">Transmembrane</keyword>
<feature type="domain" description="THH1/TOM1/TOM3" evidence="8">
    <location>
        <begin position="33"/>
        <end position="301"/>
    </location>
</feature>
<evidence type="ECO:0000256" key="5">
    <source>
        <dbReference type="ARBA" id="ARBA00022989"/>
    </source>
</evidence>
<evidence type="ECO:0000256" key="3">
    <source>
        <dbReference type="ARBA" id="ARBA00022554"/>
    </source>
</evidence>
<evidence type="ECO:0000313" key="9">
    <source>
        <dbReference type="EMBL" id="CAI9104031.1"/>
    </source>
</evidence>
<evidence type="ECO:0000256" key="1">
    <source>
        <dbReference type="ARBA" id="ARBA00004128"/>
    </source>
</evidence>
<comment type="subcellular location">
    <subcellularLocation>
        <location evidence="1">Vacuole membrane</location>
        <topology evidence="1">Multi-pass membrane protein</topology>
    </subcellularLocation>
</comment>
<dbReference type="Pfam" id="PF06454">
    <property type="entry name" value="THH1_TOM1-3_dom"/>
    <property type="match status" value="1"/>
</dbReference>
<organism evidence="9 10">
    <name type="scientific">Oldenlandia corymbosa var. corymbosa</name>
    <dbReference type="NCBI Taxonomy" id="529605"/>
    <lineage>
        <taxon>Eukaryota</taxon>
        <taxon>Viridiplantae</taxon>
        <taxon>Streptophyta</taxon>
        <taxon>Embryophyta</taxon>
        <taxon>Tracheophyta</taxon>
        <taxon>Spermatophyta</taxon>
        <taxon>Magnoliopsida</taxon>
        <taxon>eudicotyledons</taxon>
        <taxon>Gunneridae</taxon>
        <taxon>Pentapetalae</taxon>
        <taxon>asterids</taxon>
        <taxon>lamiids</taxon>
        <taxon>Gentianales</taxon>
        <taxon>Rubiaceae</taxon>
        <taxon>Rubioideae</taxon>
        <taxon>Spermacoceae</taxon>
        <taxon>Hedyotis-Oldenlandia complex</taxon>
        <taxon>Oldenlandia</taxon>
    </lineage>
</organism>
<keyword evidence="6 7" id="KW-0472">Membrane</keyword>